<dbReference type="AlphaFoldDB" id="A0A2G9R3G8"/>
<evidence type="ECO:0000256" key="1">
    <source>
        <dbReference type="SAM" id="MobiDB-lite"/>
    </source>
</evidence>
<sequence length="86" mass="9824">MAVKEQVHADSSSSDNESPEPRTSRSQRRFNMSFIEMVEMVDILKRAKYDGKHGPYPNPNVRKAKIMRKLGKVCTGILGYDDPRIN</sequence>
<protein>
    <submittedName>
        <fullName evidence="2">Uncharacterized protein</fullName>
    </submittedName>
</protein>
<dbReference type="EMBL" id="KV948751">
    <property type="protein sequence ID" value="PIO22406.1"/>
    <property type="molecule type" value="Genomic_DNA"/>
</dbReference>
<evidence type="ECO:0000313" key="2">
    <source>
        <dbReference type="EMBL" id="PIO22406.1"/>
    </source>
</evidence>
<evidence type="ECO:0000313" key="3">
    <source>
        <dbReference type="Proteomes" id="UP000228934"/>
    </source>
</evidence>
<dbReference type="Proteomes" id="UP000228934">
    <property type="component" value="Unassembled WGS sequence"/>
</dbReference>
<name>A0A2G9R3G8_AQUCT</name>
<accession>A0A2G9R3G8</accession>
<organism evidence="2 3">
    <name type="scientific">Aquarana catesbeiana</name>
    <name type="common">American bullfrog</name>
    <name type="synonym">Rana catesbeiana</name>
    <dbReference type="NCBI Taxonomy" id="8400"/>
    <lineage>
        <taxon>Eukaryota</taxon>
        <taxon>Metazoa</taxon>
        <taxon>Chordata</taxon>
        <taxon>Craniata</taxon>
        <taxon>Vertebrata</taxon>
        <taxon>Euteleostomi</taxon>
        <taxon>Amphibia</taxon>
        <taxon>Batrachia</taxon>
        <taxon>Anura</taxon>
        <taxon>Neobatrachia</taxon>
        <taxon>Ranoidea</taxon>
        <taxon>Ranidae</taxon>
        <taxon>Aquarana</taxon>
    </lineage>
</organism>
<proteinExistence type="predicted"/>
<keyword evidence="3" id="KW-1185">Reference proteome</keyword>
<gene>
    <name evidence="2" type="ORF">AB205_0128730</name>
</gene>
<reference evidence="3" key="1">
    <citation type="journal article" date="2017" name="Nat. Commun.">
        <title>The North American bullfrog draft genome provides insight into hormonal regulation of long noncoding RNA.</title>
        <authorList>
            <person name="Hammond S.A."/>
            <person name="Warren R.L."/>
            <person name="Vandervalk B.P."/>
            <person name="Kucuk E."/>
            <person name="Khan H."/>
            <person name="Gibb E.A."/>
            <person name="Pandoh P."/>
            <person name="Kirk H."/>
            <person name="Zhao Y."/>
            <person name="Jones M."/>
            <person name="Mungall A.J."/>
            <person name="Coope R."/>
            <person name="Pleasance S."/>
            <person name="Moore R.A."/>
            <person name="Holt R.A."/>
            <person name="Round J.M."/>
            <person name="Ohora S."/>
            <person name="Walle B.V."/>
            <person name="Veldhoen N."/>
            <person name="Helbing C.C."/>
            <person name="Birol I."/>
        </authorList>
    </citation>
    <scope>NUCLEOTIDE SEQUENCE [LARGE SCALE GENOMIC DNA]</scope>
</reference>
<feature type="region of interest" description="Disordered" evidence="1">
    <location>
        <begin position="1"/>
        <end position="29"/>
    </location>
</feature>